<dbReference type="RefSeq" id="XP_026274928.1">
    <property type="nucleotide sequence ID" value="XM_026419143.2"/>
</dbReference>
<dbReference type="RefSeq" id="XP_026274927.1">
    <property type="nucleotide sequence ID" value="XM_026419142.2"/>
</dbReference>
<dbReference type="AlphaFoldDB" id="A0A6J1S1M2"/>
<proteinExistence type="predicted"/>
<feature type="region of interest" description="Disordered" evidence="1">
    <location>
        <begin position="1"/>
        <end position="25"/>
    </location>
</feature>
<dbReference type="GeneID" id="113204121"/>
<sequence length="270" mass="29124">MKRSASGSASGGGDPQPSSKSARPRGATEVRSLWCAGCWAHPADGCTGEDHRVIPVSEAQLEATTALDDTHRAFKEALKLHQTRLDTVLEATDSMKLMALVDSYLDDDNLCDLDGGWVTIRLAPIAGGLTEEEKESVTEAMTGGELECEWFNRGPEDGAVAAQGSFDTSCMSGVLQKLPRCVEGQTLHAGSIVCFSEASYENFCVYDKAVIMSEDHVRRGPRLFGLVTDGGDAFRATARLDSDDSHYNGIHSTYGSPVHSEFKQVKFVDL</sequence>
<accession>A0A6J1S1M2</accession>
<evidence type="ECO:0000313" key="4">
    <source>
        <dbReference type="RefSeq" id="XP_026274928.1"/>
    </source>
</evidence>
<reference evidence="3 4" key="1">
    <citation type="submission" date="2025-04" db="UniProtKB">
        <authorList>
            <consortium name="RefSeq"/>
        </authorList>
    </citation>
    <scope>IDENTIFICATION</scope>
    <source>
        <tissue evidence="3 4">Whole organism</tissue>
    </source>
</reference>
<keyword evidence="2" id="KW-1185">Reference proteome</keyword>
<dbReference type="Proteomes" id="UP000504606">
    <property type="component" value="Unplaced"/>
</dbReference>
<evidence type="ECO:0000313" key="3">
    <source>
        <dbReference type="RefSeq" id="XP_026274927.1"/>
    </source>
</evidence>
<dbReference type="KEGG" id="foc:113204121"/>
<evidence type="ECO:0000313" key="2">
    <source>
        <dbReference type="Proteomes" id="UP000504606"/>
    </source>
</evidence>
<protein>
    <submittedName>
        <fullName evidence="3 4">Uncharacterized protein LOC113204121</fullName>
    </submittedName>
</protein>
<gene>
    <name evidence="3 4" type="primary">LOC113204121</name>
</gene>
<name>A0A6J1S1M2_FRAOC</name>
<evidence type="ECO:0000256" key="1">
    <source>
        <dbReference type="SAM" id="MobiDB-lite"/>
    </source>
</evidence>
<organism evidence="2 3">
    <name type="scientific">Frankliniella occidentalis</name>
    <name type="common">Western flower thrips</name>
    <name type="synonym">Euthrips occidentalis</name>
    <dbReference type="NCBI Taxonomy" id="133901"/>
    <lineage>
        <taxon>Eukaryota</taxon>
        <taxon>Metazoa</taxon>
        <taxon>Ecdysozoa</taxon>
        <taxon>Arthropoda</taxon>
        <taxon>Hexapoda</taxon>
        <taxon>Insecta</taxon>
        <taxon>Pterygota</taxon>
        <taxon>Neoptera</taxon>
        <taxon>Paraneoptera</taxon>
        <taxon>Thysanoptera</taxon>
        <taxon>Terebrantia</taxon>
        <taxon>Thripoidea</taxon>
        <taxon>Thripidae</taxon>
        <taxon>Frankliniella</taxon>
    </lineage>
</organism>